<comment type="similarity">
    <text evidence="6">Belongs to the B9D family.</text>
</comment>
<dbReference type="PANTHER" id="PTHR12968:SF2">
    <property type="entry name" value="B9 DOMAIN-CONTAINING PROTEIN 2"/>
    <property type="match status" value="1"/>
</dbReference>
<keyword evidence="3" id="KW-0970">Cilium biogenesis/degradation</keyword>
<dbReference type="GO" id="GO:0060271">
    <property type="term" value="P:cilium assembly"/>
    <property type="evidence" value="ECO:0007669"/>
    <property type="project" value="TreeGrafter"/>
</dbReference>
<keyword evidence="2" id="KW-0963">Cytoplasm</keyword>
<dbReference type="AlphaFoldDB" id="A0A7R9EJ31"/>
<evidence type="ECO:0000256" key="2">
    <source>
        <dbReference type="ARBA" id="ARBA00022490"/>
    </source>
</evidence>
<dbReference type="EMBL" id="OB798496">
    <property type="protein sequence ID" value="CAD7434909.1"/>
    <property type="molecule type" value="Genomic_DNA"/>
</dbReference>
<keyword evidence="4" id="KW-0206">Cytoskeleton</keyword>
<keyword evidence="5" id="KW-0966">Cell projection</keyword>
<evidence type="ECO:0000256" key="4">
    <source>
        <dbReference type="ARBA" id="ARBA00023212"/>
    </source>
</evidence>
<evidence type="ECO:0000256" key="3">
    <source>
        <dbReference type="ARBA" id="ARBA00022794"/>
    </source>
</evidence>
<dbReference type="InterPro" id="IPR010796">
    <property type="entry name" value="C2_B9-type_dom"/>
</dbReference>
<dbReference type="PANTHER" id="PTHR12968">
    <property type="entry name" value="B9 DOMAIN-CONTAINING"/>
    <property type="match status" value="1"/>
</dbReference>
<accession>A0A7R9EJ31</accession>
<evidence type="ECO:0000256" key="7">
    <source>
        <dbReference type="ARBA" id="ARBA00039272"/>
    </source>
</evidence>
<dbReference type="Pfam" id="PF07162">
    <property type="entry name" value="B9-C2"/>
    <property type="match status" value="1"/>
</dbReference>
<comment type="subcellular location">
    <subcellularLocation>
        <location evidence="1">Cytoplasm</location>
        <location evidence="1">Cytoskeleton</location>
        <location evidence="1">Cilium basal body</location>
    </subcellularLocation>
</comment>
<dbReference type="PROSITE" id="PS51381">
    <property type="entry name" value="C2_B9"/>
    <property type="match status" value="1"/>
</dbReference>
<reference evidence="8" key="1">
    <citation type="submission" date="2020-11" db="EMBL/GenBank/DDBJ databases">
        <authorList>
            <person name="Tran Van P."/>
        </authorList>
    </citation>
    <scope>NUCLEOTIDE SEQUENCE</scope>
</reference>
<proteinExistence type="inferred from homology"/>
<evidence type="ECO:0000256" key="6">
    <source>
        <dbReference type="ARBA" id="ARBA00038411"/>
    </source>
</evidence>
<name>A0A7R9EJ31_9NEOP</name>
<sequence>MTVPNEPEACFKFTSIIDMILTASINKIYALHGLRSMAEVHILGQILGASEFPKNTLFCKWGIHAVESQTLDNSTFCVTRHSHVHTVVVTSHHNPSLVISKSAYKVKGPGCDSRHGQGTYYRWKVGFPFHSDEISAEGWDVVSVLDLRGGWKVISGLKDGQTHVDNPEYDEAAHWCHPLDVHFATKGIQGR</sequence>
<protein>
    <recommendedName>
        <fullName evidence="7">B9 domain-containing protein 2</fullName>
    </recommendedName>
</protein>
<evidence type="ECO:0000256" key="1">
    <source>
        <dbReference type="ARBA" id="ARBA00004120"/>
    </source>
</evidence>
<gene>
    <name evidence="8" type="ORF">TMSB3V08_LOCUS11559</name>
</gene>
<evidence type="ECO:0000256" key="5">
    <source>
        <dbReference type="ARBA" id="ARBA00023273"/>
    </source>
</evidence>
<organism evidence="8">
    <name type="scientific">Timema monikensis</name>
    <dbReference type="NCBI Taxonomy" id="170555"/>
    <lineage>
        <taxon>Eukaryota</taxon>
        <taxon>Metazoa</taxon>
        <taxon>Ecdysozoa</taxon>
        <taxon>Arthropoda</taxon>
        <taxon>Hexapoda</taxon>
        <taxon>Insecta</taxon>
        <taxon>Pterygota</taxon>
        <taxon>Neoptera</taxon>
        <taxon>Polyneoptera</taxon>
        <taxon>Phasmatodea</taxon>
        <taxon>Timematodea</taxon>
        <taxon>Timematoidea</taxon>
        <taxon>Timematidae</taxon>
        <taxon>Timema</taxon>
    </lineage>
</organism>
<evidence type="ECO:0000313" key="8">
    <source>
        <dbReference type="EMBL" id="CAD7434909.1"/>
    </source>
</evidence>
<dbReference type="GO" id="GO:0036038">
    <property type="term" value="C:MKS complex"/>
    <property type="evidence" value="ECO:0007669"/>
    <property type="project" value="TreeGrafter"/>
</dbReference>